<name>A0ABP0YIF6_9ROSI</name>
<reference evidence="1 2" key="1">
    <citation type="submission" date="2024-03" db="EMBL/GenBank/DDBJ databases">
        <authorList>
            <person name="Gkanogiannis A."/>
            <person name="Becerra Lopez-Lavalle L."/>
        </authorList>
    </citation>
    <scope>NUCLEOTIDE SEQUENCE [LARGE SCALE GENOMIC DNA]</scope>
</reference>
<evidence type="ECO:0000313" key="2">
    <source>
        <dbReference type="Proteomes" id="UP001642487"/>
    </source>
</evidence>
<dbReference type="EMBL" id="OZ021738">
    <property type="protein sequence ID" value="CAK9320280.1"/>
    <property type="molecule type" value="Genomic_DNA"/>
</dbReference>
<gene>
    <name evidence="1" type="ORF">CITCOLO1_LOCUS12328</name>
</gene>
<organism evidence="1 2">
    <name type="scientific">Citrullus colocynthis</name>
    <name type="common">colocynth</name>
    <dbReference type="NCBI Taxonomy" id="252529"/>
    <lineage>
        <taxon>Eukaryota</taxon>
        <taxon>Viridiplantae</taxon>
        <taxon>Streptophyta</taxon>
        <taxon>Embryophyta</taxon>
        <taxon>Tracheophyta</taxon>
        <taxon>Spermatophyta</taxon>
        <taxon>Magnoliopsida</taxon>
        <taxon>eudicotyledons</taxon>
        <taxon>Gunneridae</taxon>
        <taxon>Pentapetalae</taxon>
        <taxon>rosids</taxon>
        <taxon>fabids</taxon>
        <taxon>Cucurbitales</taxon>
        <taxon>Cucurbitaceae</taxon>
        <taxon>Benincaseae</taxon>
        <taxon>Citrullus</taxon>
    </lineage>
</organism>
<sequence length="100" mass="11544">MQLSSSEQCRVCIALSKRIDYHMQIIACARTCSGKRRQAENFGVIETPLTTSDFYEDKCNCLPFSFPLYQAVTTFSVPTVKSDWYLGVCDVWGLIRRRYE</sequence>
<dbReference type="Proteomes" id="UP001642487">
    <property type="component" value="Chromosome 4"/>
</dbReference>
<evidence type="ECO:0000313" key="1">
    <source>
        <dbReference type="EMBL" id="CAK9320280.1"/>
    </source>
</evidence>
<protein>
    <submittedName>
        <fullName evidence="1">Uncharacterized protein</fullName>
    </submittedName>
</protein>
<accession>A0ABP0YIF6</accession>
<keyword evidence="2" id="KW-1185">Reference proteome</keyword>
<proteinExistence type="predicted"/>